<evidence type="ECO:0000256" key="1">
    <source>
        <dbReference type="ARBA" id="ARBA00022801"/>
    </source>
</evidence>
<evidence type="ECO:0000256" key="4">
    <source>
        <dbReference type="SAM" id="Phobius"/>
    </source>
</evidence>
<dbReference type="Proteomes" id="UP000595374">
    <property type="component" value="Chromosome"/>
</dbReference>
<evidence type="ECO:0000313" key="5">
    <source>
        <dbReference type="EMBL" id="QQB15465.1"/>
    </source>
</evidence>
<dbReference type="Pfam" id="PF04203">
    <property type="entry name" value="Sortase"/>
    <property type="match status" value="1"/>
</dbReference>
<keyword evidence="4" id="KW-1133">Transmembrane helix</keyword>
<keyword evidence="4" id="KW-0472">Membrane</keyword>
<dbReference type="CDD" id="cd05827">
    <property type="entry name" value="Sortase_C"/>
    <property type="match status" value="1"/>
</dbReference>
<proteinExistence type="predicted"/>
<keyword evidence="1" id="KW-0378">Hydrolase</keyword>
<feature type="region of interest" description="Disordered" evidence="3">
    <location>
        <begin position="299"/>
        <end position="318"/>
    </location>
</feature>
<reference evidence="5 6" key="1">
    <citation type="submission" date="2020-12" db="EMBL/GenBank/DDBJ databases">
        <title>FDA dAtabase for Regulatory Grade micrObial Sequences (FDA-ARGOS): Supporting development and validation of Infectious Disease Dx tests.</title>
        <authorList>
            <person name="Sproer C."/>
            <person name="Gronow S."/>
            <person name="Severitt S."/>
            <person name="Schroder I."/>
            <person name="Tallon L."/>
            <person name="Sadzewicz L."/>
            <person name="Zhao X."/>
            <person name="Boylan J."/>
            <person name="Ott S."/>
            <person name="Bowen H."/>
            <person name="Vavikolanu K."/>
            <person name="Mehta A."/>
            <person name="Aluvathingal J."/>
            <person name="Nadendla S."/>
            <person name="Lowell S."/>
            <person name="Myers T."/>
            <person name="Yan Y."/>
            <person name="Sichtig H."/>
        </authorList>
    </citation>
    <scope>NUCLEOTIDE SEQUENCE [LARGE SCALE GENOMIC DNA]</scope>
    <source>
        <strain evidence="5 6">FDAARGOS_990</strain>
    </source>
</reference>
<dbReference type="Gene3D" id="2.40.260.10">
    <property type="entry name" value="Sortase"/>
    <property type="match status" value="1"/>
</dbReference>
<dbReference type="GO" id="GO:0016787">
    <property type="term" value="F:hydrolase activity"/>
    <property type="evidence" value="ECO:0007669"/>
    <property type="project" value="UniProtKB-KW"/>
</dbReference>
<feature type="active site" description="Acyl-thioester intermediate" evidence="2">
    <location>
        <position position="236"/>
    </location>
</feature>
<evidence type="ECO:0000256" key="3">
    <source>
        <dbReference type="SAM" id="MobiDB-lite"/>
    </source>
</evidence>
<gene>
    <name evidence="5" type="ORF">I6H47_05865</name>
</gene>
<dbReference type="InterPro" id="IPR005754">
    <property type="entry name" value="Sortase"/>
</dbReference>
<organism evidence="5 6">
    <name type="scientific">Brevibacterium casei</name>
    <dbReference type="NCBI Taxonomy" id="33889"/>
    <lineage>
        <taxon>Bacteria</taxon>
        <taxon>Bacillati</taxon>
        <taxon>Actinomycetota</taxon>
        <taxon>Actinomycetes</taxon>
        <taxon>Micrococcales</taxon>
        <taxon>Brevibacteriaceae</taxon>
        <taxon>Brevibacterium</taxon>
    </lineage>
</organism>
<protein>
    <submittedName>
        <fullName evidence="5">Class C sortase</fullName>
    </submittedName>
</protein>
<sequence length="318" mass="34250">MTATLTEPAPSGPPPQKQKWKLSVPAAIIAVLGLLGACVWTYPMMAAWITQLDQSEVIQNATTTEDPNAPHNAKQLKLAEEYNAKLEAGGASVQANERIPQWQGDDGITDLNYNEILTSPKTDVMSRIQIPKIDLDLPIYHGTSDETLLRGIGHLEGTALPVGGVGNNSVVTGHRGLAEAEMFTNLNKIDKGDYFTFNTFGRIITYKVIETKIVDPDQTETLDAIPGKDLATLVTCTPLGINTQRILVIGERVIPTPPDALEDAQNPPDIPGFPWWAVIMGGAAVAAGGYIWFAGRPVKPRKGPTDTDAEPDFAGPKH</sequence>
<dbReference type="InterPro" id="IPR023365">
    <property type="entry name" value="Sortase_dom-sf"/>
</dbReference>
<dbReference type="AlphaFoldDB" id="A0A7T4A190"/>
<dbReference type="InterPro" id="IPR042002">
    <property type="entry name" value="Sortase_C"/>
</dbReference>
<keyword evidence="4" id="KW-0812">Transmembrane</keyword>
<feature type="active site" description="Proton donor/acceptor" evidence="2">
    <location>
        <position position="174"/>
    </location>
</feature>
<dbReference type="NCBIfam" id="NF033745">
    <property type="entry name" value="class_C_sortase"/>
    <property type="match status" value="1"/>
</dbReference>
<accession>A0A7T4A190</accession>
<feature type="transmembrane region" description="Helical" evidence="4">
    <location>
        <begin position="26"/>
        <end position="49"/>
    </location>
</feature>
<dbReference type="SUPFAM" id="SSF63817">
    <property type="entry name" value="Sortase"/>
    <property type="match status" value="1"/>
</dbReference>
<dbReference type="EMBL" id="CP065989">
    <property type="protein sequence ID" value="QQB15465.1"/>
    <property type="molecule type" value="Genomic_DNA"/>
</dbReference>
<dbReference type="NCBIfam" id="TIGR01076">
    <property type="entry name" value="sortase_fam"/>
    <property type="match status" value="1"/>
</dbReference>
<name>A0A7T4A190_9MICO</name>
<evidence type="ECO:0000256" key="2">
    <source>
        <dbReference type="PIRSR" id="PIRSR605754-1"/>
    </source>
</evidence>
<dbReference type="RefSeq" id="WP_198500452.1">
    <property type="nucleotide sequence ID" value="NZ_CP065989.1"/>
</dbReference>
<evidence type="ECO:0000313" key="6">
    <source>
        <dbReference type="Proteomes" id="UP000595374"/>
    </source>
</evidence>
<feature type="transmembrane region" description="Helical" evidence="4">
    <location>
        <begin position="273"/>
        <end position="293"/>
    </location>
</feature>